<dbReference type="EMBL" id="MU827790">
    <property type="protein sequence ID" value="KAJ7331113.1"/>
    <property type="molecule type" value="Genomic_DNA"/>
</dbReference>
<dbReference type="PANTHER" id="PTHR45823:SF1">
    <property type="entry name" value="T-SNARE COILED-COIL HOMOLOGY DOMAIN-CONTAINING PROTEIN"/>
    <property type="match status" value="1"/>
</dbReference>
<evidence type="ECO:0000256" key="1">
    <source>
        <dbReference type="SAM" id="MobiDB-lite"/>
    </source>
</evidence>
<dbReference type="Proteomes" id="UP001163046">
    <property type="component" value="Unassembled WGS sequence"/>
</dbReference>
<dbReference type="AlphaFoldDB" id="A0A9W9YB79"/>
<comment type="caution">
    <text evidence="2">The sequence shown here is derived from an EMBL/GenBank/DDBJ whole genome shotgun (WGS) entry which is preliminary data.</text>
</comment>
<accession>A0A9W9YB79</accession>
<feature type="region of interest" description="Disordered" evidence="1">
    <location>
        <begin position="38"/>
        <end position="111"/>
    </location>
</feature>
<feature type="compositionally biased region" description="Basic and acidic residues" evidence="1">
    <location>
        <begin position="48"/>
        <end position="62"/>
    </location>
</feature>
<proteinExistence type="predicted"/>
<reference evidence="2" key="1">
    <citation type="submission" date="2023-01" db="EMBL/GenBank/DDBJ databases">
        <title>Genome assembly of the deep-sea coral Lophelia pertusa.</title>
        <authorList>
            <person name="Herrera S."/>
            <person name="Cordes E."/>
        </authorList>
    </citation>
    <scope>NUCLEOTIDE SEQUENCE</scope>
    <source>
        <strain evidence="2">USNM1676648</strain>
        <tissue evidence="2">Polyp</tissue>
    </source>
</reference>
<evidence type="ECO:0008006" key="4">
    <source>
        <dbReference type="Google" id="ProtNLM"/>
    </source>
</evidence>
<keyword evidence="3" id="KW-1185">Reference proteome</keyword>
<feature type="compositionally biased region" description="Polar residues" evidence="1">
    <location>
        <begin position="74"/>
        <end position="87"/>
    </location>
</feature>
<dbReference type="PANTHER" id="PTHR45823">
    <property type="entry name" value="T-SNARE COILED-COIL HOMOLOGY DOMAIN-CONTAINING PROTEIN"/>
    <property type="match status" value="1"/>
</dbReference>
<sequence length="347" mass="38217">MKEKMAKADIGFVELKSVYSNYGSRGLVTLFTMPVKGMTSKKAPSTTEKNKETTDVHLRDPTVDSETGAEYLKTSVTGQTGVSNPTLPSRAPCLQPSELESSPVHYGPQGAQECKTPVAQTQPDKPKIRPTTFSGNISWDDYLAQFELVAEINRWNDSMKATYLAVSLTGPAQAVLGDLEPKARKNFAELTDALAARFGKENQHQVYRTALKTRSCQGDETLPELAQAVRRLTCQAYAEAPQWSCARGHFVDALSNIDMRWTVHQSWPQMLNDALTIAVELEAFMSTNRQQNRPARAVITGDNDVSSRGEHQGTAGATTSVELQEIKVMLQRIMEDKWAELGGGFSN</sequence>
<protein>
    <recommendedName>
        <fullName evidence="4">Gag protein</fullName>
    </recommendedName>
</protein>
<organism evidence="2 3">
    <name type="scientific">Desmophyllum pertusum</name>
    <dbReference type="NCBI Taxonomy" id="174260"/>
    <lineage>
        <taxon>Eukaryota</taxon>
        <taxon>Metazoa</taxon>
        <taxon>Cnidaria</taxon>
        <taxon>Anthozoa</taxon>
        <taxon>Hexacorallia</taxon>
        <taxon>Scleractinia</taxon>
        <taxon>Caryophylliina</taxon>
        <taxon>Caryophylliidae</taxon>
        <taxon>Desmophyllum</taxon>
    </lineage>
</organism>
<evidence type="ECO:0000313" key="3">
    <source>
        <dbReference type="Proteomes" id="UP001163046"/>
    </source>
</evidence>
<dbReference type="OrthoDB" id="5957375at2759"/>
<evidence type="ECO:0000313" key="2">
    <source>
        <dbReference type="EMBL" id="KAJ7331113.1"/>
    </source>
</evidence>
<name>A0A9W9YB79_9CNID</name>
<gene>
    <name evidence="2" type="ORF">OS493_020815</name>
</gene>